<name>A0A5K7SGD6_9BACT</name>
<dbReference type="SUPFAM" id="SSF47336">
    <property type="entry name" value="ACP-like"/>
    <property type="match status" value="1"/>
</dbReference>
<dbReference type="AlphaFoldDB" id="A0A5K7SGD6"/>
<dbReference type="Gene3D" id="1.10.1200.10">
    <property type="entry name" value="ACP-like"/>
    <property type="match status" value="1"/>
</dbReference>
<dbReference type="InterPro" id="IPR009081">
    <property type="entry name" value="PP-bd_ACP"/>
</dbReference>
<accession>A0A5K7SGD6</accession>
<keyword evidence="3" id="KW-1185">Reference proteome</keyword>
<evidence type="ECO:0000313" key="2">
    <source>
        <dbReference type="EMBL" id="BBE20555.1"/>
    </source>
</evidence>
<feature type="domain" description="Carrier" evidence="1">
    <location>
        <begin position="2"/>
        <end position="82"/>
    </location>
</feature>
<proteinExistence type="predicted"/>
<dbReference type="Pfam" id="PF00550">
    <property type="entry name" value="PP-binding"/>
    <property type="match status" value="1"/>
</dbReference>
<reference evidence="2" key="1">
    <citation type="journal article" date="2020" name="Int. J. Syst. Evol. Microbiol.">
        <title>Aquipluma nitroreducens gen. nov. sp. nov., a novel facultatively anaerobic bacterium isolated from a freshwater lake.</title>
        <authorList>
            <person name="Watanabe M."/>
            <person name="Kojima H."/>
            <person name="Fukui M."/>
        </authorList>
    </citation>
    <scope>NUCLEOTIDE SEQUENCE</scope>
    <source>
        <strain evidence="2">MeG22</strain>
    </source>
</reference>
<organism evidence="2 3">
    <name type="scientific">Aquipluma nitroreducens</name>
    <dbReference type="NCBI Taxonomy" id="2010828"/>
    <lineage>
        <taxon>Bacteria</taxon>
        <taxon>Pseudomonadati</taxon>
        <taxon>Bacteroidota</taxon>
        <taxon>Bacteroidia</taxon>
        <taxon>Marinilabiliales</taxon>
        <taxon>Prolixibacteraceae</taxon>
        <taxon>Aquipluma</taxon>
    </lineage>
</organism>
<dbReference type="EMBL" id="AP018694">
    <property type="protein sequence ID" value="BBE20555.1"/>
    <property type="molecule type" value="Genomic_DNA"/>
</dbReference>
<protein>
    <submittedName>
        <fullName evidence="2">Acyl carrier protein</fullName>
    </submittedName>
</protein>
<dbReference type="PROSITE" id="PS50075">
    <property type="entry name" value="CARRIER"/>
    <property type="match status" value="1"/>
</dbReference>
<sequence length="88" mass="10035">MVDIFQIQEQIKQFILKTSYVSTDQVNNDTLIFAQGIMDSMGFISIIGFIEDNFSITTDDNELLEANFESINAISDFVFRKLNTNANK</sequence>
<dbReference type="KEGG" id="anf:AQPE_4749"/>
<dbReference type="InterPro" id="IPR036736">
    <property type="entry name" value="ACP-like_sf"/>
</dbReference>
<dbReference type="RefSeq" id="WP_318348697.1">
    <property type="nucleotide sequence ID" value="NZ_AP018694.1"/>
</dbReference>
<evidence type="ECO:0000313" key="3">
    <source>
        <dbReference type="Proteomes" id="UP001193389"/>
    </source>
</evidence>
<dbReference type="Proteomes" id="UP001193389">
    <property type="component" value="Chromosome"/>
</dbReference>
<evidence type="ECO:0000259" key="1">
    <source>
        <dbReference type="PROSITE" id="PS50075"/>
    </source>
</evidence>
<gene>
    <name evidence="2" type="ORF">AQPE_4749</name>
</gene>